<proteinExistence type="predicted"/>
<organism evidence="1 2">
    <name type="scientific">Araneus ventricosus</name>
    <name type="common">Orbweaver spider</name>
    <name type="synonym">Epeira ventricosa</name>
    <dbReference type="NCBI Taxonomy" id="182803"/>
    <lineage>
        <taxon>Eukaryota</taxon>
        <taxon>Metazoa</taxon>
        <taxon>Ecdysozoa</taxon>
        <taxon>Arthropoda</taxon>
        <taxon>Chelicerata</taxon>
        <taxon>Arachnida</taxon>
        <taxon>Araneae</taxon>
        <taxon>Araneomorphae</taxon>
        <taxon>Entelegynae</taxon>
        <taxon>Araneoidea</taxon>
        <taxon>Araneidae</taxon>
        <taxon>Araneus</taxon>
    </lineage>
</organism>
<dbReference type="AlphaFoldDB" id="A0A4Y2QHU8"/>
<evidence type="ECO:0000313" key="2">
    <source>
        <dbReference type="Proteomes" id="UP000499080"/>
    </source>
</evidence>
<name>A0A4Y2QHU8_ARAVE</name>
<comment type="caution">
    <text evidence="1">The sequence shown here is derived from an EMBL/GenBank/DDBJ whole genome shotgun (WGS) entry which is preliminary data.</text>
</comment>
<gene>
    <name evidence="1" type="ORF">AVEN_149686_1</name>
</gene>
<accession>A0A4Y2QHU8</accession>
<dbReference type="Proteomes" id="UP000499080">
    <property type="component" value="Unassembled WGS sequence"/>
</dbReference>
<reference evidence="1 2" key="1">
    <citation type="journal article" date="2019" name="Sci. Rep.">
        <title>Orb-weaving spider Araneus ventricosus genome elucidates the spidroin gene catalogue.</title>
        <authorList>
            <person name="Kono N."/>
            <person name="Nakamura H."/>
            <person name="Ohtoshi R."/>
            <person name="Moran D.A.P."/>
            <person name="Shinohara A."/>
            <person name="Yoshida Y."/>
            <person name="Fujiwara M."/>
            <person name="Mori M."/>
            <person name="Tomita M."/>
            <person name="Arakawa K."/>
        </authorList>
    </citation>
    <scope>NUCLEOTIDE SEQUENCE [LARGE SCALE GENOMIC DNA]</scope>
</reference>
<dbReference type="EMBL" id="BGPR01013925">
    <property type="protein sequence ID" value="GBN62860.1"/>
    <property type="molecule type" value="Genomic_DNA"/>
</dbReference>
<keyword evidence="2" id="KW-1185">Reference proteome</keyword>
<sequence>MPNHFSLWVTAAGVIFRGVGLINKPQIVLEQKNNLNRPFRMVLCRKWIERQVLMYFQHLSLWGRAAELIFQRGVSANPKSFYRNRKNIPKFVPFVWNCRKWIEEY</sequence>
<evidence type="ECO:0000313" key="1">
    <source>
        <dbReference type="EMBL" id="GBN62860.1"/>
    </source>
</evidence>
<protein>
    <submittedName>
        <fullName evidence="1">Uncharacterized protein</fullName>
    </submittedName>
</protein>